<dbReference type="AlphaFoldDB" id="A0A1I8BJW8"/>
<reference evidence="2" key="1">
    <citation type="submission" date="2016-11" db="UniProtKB">
        <authorList>
            <consortium name="WormBaseParasite"/>
        </authorList>
    </citation>
    <scope>IDENTIFICATION</scope>
</reference>
<keyword evidence="1" id="KW-1185">Reference proteome</keyword>
<evidence type="ECO:0000313" key="2">
    <source>
        <dbReference type="WBParaSite" id="MhA1_Contig279.frz3.gene2"/>
    </source>
</evidence>
<evidence type="ECO:0000313" key="1">
    <source>
        <dbReference type="Proteomes" id="UP000095281"/>
    </source>
</evidence>
<proteinExistence type="predicted"/>
<sequence length="101" mass="11931">MDSSEGNDLDETDDCISHILDEMTTERKNSFYLEILNTPISLNEKYEIIKEIEQNQQEESLLEFNMKLLLGIIVEDEKEIYKIKKVLSKNKKLKESFDKNE</sequence>
<organism evidence="1 2">
    <name type="scientific">Meloidogyne hapla</name>
    <name type="common">Root-knot nematode worm</name>
    <dbReference type="NCBI Taxonomy" id="6305"/>
    <lineage>
        <taxon>Eukaryota</taxon>
        <taxon>Metazoa</taxon>
        <taxon>Ecdysozoa</taxon>
        <taxon>Nematoda</taxon>
        <taxon>Chromadorea</taxon>
        <taxon>Rhabditida</taxon>
        <taxon>Tylenchina</taxon>
        <taxon>Tylenchomorpha</taxon>
        <taxon>Tylenchoidea</taxon>
        <taxon>Meloidogynidae</taxon>
        <taxon>Meloidogyninae</taxon>
        <taxon>Meloidogyne</taxon>
    </lineage>
</organism>
<accession>A0A1I8BJW8</accession>
<name>A0A1I8BJW8_MELHA</name>
<dbReference type="WBParaSite" id="MhA1_Contig279.frz3.gene2">
    <property type="protein sequence ID" value="MhA1_Contig279.frz3.gene2"/>
    <property type="gene ID" value="MhA1_Contig279.frz3.gene2"/>
</dbReference>
<dbReference type="Proteomes" id="UP000095281">
    <property type="component" value="Unplaced"/>
</dbReference>
<protein>
    <submittedName>
        <fullName evidence="2">Uncharacterized protein</fullName>
    </submittedName>
</protein>